<keyword evidence="2" id="KW-1185">Reference proteome</keyword>
<protein>
    <submittedName>
        <fullName evidence="1">Uncharacterized protein</fullName>
    </submittedName>
</protein>
<gene>
    <name evidence="1" type="ORF">MgSA37_00074</name>
</gene>
<sequence>MKKITKTITRIREKEDVSFVVFISLIVGDVLLHFFLFITNFNF</sequence>
<dbReference type="Proteomes" id="UP000218263">
    <property type="component" value="Chromosome"/>
</dbReference>
<dbReference type="KEGG" id="mgot:MgSA37_00074"/>
<proteinExistence type="predicted"/>
<evidence type="ECO:0000313" key="1">
    <source>
        <dbReference type="EMBL" id="BAU51925.1"/>
    </source>
</evidence>
<dbReference type="AlphaFoldDB" id="A0A120MXQ1"/>
<name>A0A120MXQ1_9SPHI</name>
<evidence type="ECO:0000313" key="2">
    <source>
        <dbReference type="Proteomes" id="UP000218263"/>
    </source>
</evidence>
<organism evidence="1 2">
    <name type="scientific">Mucilaginibacter gotjawali</name>
    <dbReference type="NCBI Taxonomy" id="1550579"/>
    <lineage>
        <taxon>Bacteria</taxon>
        <taxon>Pseudomonadati</taxon>
        <taxon>Bacteroidota</taxon>
        <taxon>Sphingobacteriia</taxon>
        <taxon>Sphingobacteriales</taxon>
        <taxon>Sphingobacteriaceae</taxon>
        <taxon>Mucilaginibacter</taxon>
    </lineage>
</organism>
<accession>A0A120MXQ1</accession>
<dbReference type="RefSeq" id="WP_260146646.1">
    <property type="nucleotide sequence ID" value="NZ_AP017313.1"/>
</dbReference>
<dbReference type="EMBL" id="AP017313">
    <property type="protein sequence ID" value="BAU51925.1"/>
    <property type="molecule type" value="Genomic_DNA"/>
</dbReference>
<reference evidence="1 2" key="1">
    <citation type="submission" date="2015-12" db="EMBL/GenBank/DDBJ databases">
        <title>Genome sequence of Mucilaginibacter gotjawali.</title>
        <authorList>
            <person name="Lee J.S."/>
            <person name="Lee K.C."/>
            <person name="Kim K.K."/>
            <person name="Lee B.W."/>
        </authorList>
    </citation>
    <scope>NUCLEOTIDE SEQUENCE [LARGE SCALE GENOMIC DNA]</scope>
    <source>
        <strain evidence="1 2">SA3-7</strain>
    </source>
</reference>